<sequence length="348" mass="38372">MRIAFLVNSIEGETPRYTTTLLALSALSRGHEIYYLTPGDFVLRTDNSLMLRATALPGTAYKKLETFHKDLQSDKTKVKTIDVREFDVIFLRNDPAQDAAERPWATHVGAVFGRLASERGVLVVNDPVGLALAQNKLYFQDFPKSVRPITLISKSIEEIRSFIEEQPKGAIVKPLTGSGGRNVFKIDSPKDANLNQIFEAVSGEGYLIAQGYLPEAKAGDIRLFAMNGKPLERDGKYAAFRRVPAKGEVRSNIHVAGTAEIVEIDDKILSVAEMVRPKLVQDGMFLVGLDIVGDKILEINVFTPGGLSSMSEMYQTDFAETVILALENKLLIREAYPASLSNRQLAAL</sequence>
<keyword evidence="7 10" id="KW-0067">ATP-binding</keyword>
<dbReference type="RefSeq" id="WP_106709888.1">
    <property type="nucleotide sequence ID" value="NZ_PGGO01000002.1"/>
</dbReference>
<comment type="catalytic activity">
    <reaction evidence="10">
        <text>gamma-L-glutamyl-L-cysteine + glycine + ATP = glutathione + ADP + phosphate + H(+)</text>
        <dbReference type="Rhea" id="RHEA:13557"/>
        <dbReference type="ChEBI" id="CHEBI:15378"/>
        <dbReference type="ChEBI" id="CHEBI:30616"/>
        <dbReference type="ChEBI" id="CHEBI:43474"/>
        <dbReference type="ChEBI" id="CHEBI:57305"/>
        <dbReference type="ChEBI" id="CHEBI:57925"/>
        <dbReference type="ChEBI" id="CHEBI:58173"/>
        <dbReference type="ChEBI" id="CHEBI:456216"/>
        <dbReference type="EC" id="6.3.2.3"/>
    </reaction>
</comment>
<keyword evidence="3 10" id="KW-0436">Ligase</keyword>
<name>A0A2P7BVF7_9HYPH</name>
<evidence type="ECO:0000256" key="3">
    <source>
        <dbReference type="ARBA" id="ARBA00022598"/>
    </source>
</evidence>
<dbReference type="SUPFAM" id="SSF56059">
    <property type="entry name" value="Glutathione synthetase ATP-binding domain-like"/>
    <property type="match status" value="1"/>
</dbReference>
<keyword evidence="6 10" id="KW-0547">Nucleotide-binding</keyword>
<evidence type="ECO:0000256" key="10">
    <source>
        <dbReference type="HAMAP-Rule" id="MF_00162"/>
    </source>
</evidence>
<evidence type="ECO:0000256" key="5">
    <source>
        <dbReference type="ARBA" id="ARBA00022723"/>
    </source>
</evidence>
<evidence type="ECO:0000256" key="1">
    <source>
        <dbReference type="ARBA" id="ARBA00001936"/>
    </source>
</evidence>
<dbReference type="InterPro" id="IPR004218">
    <property type="entry name" value="GSHS_ATP-bd"/>
</dbReference>
<accession>A0A2P7BVF7</accession>
<dbReference type="GO" id="GO:0005524">
    <property type="term" value="F:ATP binding"/>
    <property type="evidence" value="ECO:0007669"/>
    <property type="project" value="UniProtKB-UniRule"/>
</dbReference>
<feature type="domain" description="ATP-grasp" evidence="11">
    <location>
        <begin position="136"/>
        <end position="327"/>
    </location>
</feature>
<dbReference type="EC" id="6.3.2.3" evidence="10"/>
<dbReference type="InterPro" id="IPR011761">
    <property type="entry name" value="ATP-grasp"/>
</dbReference>
<keyword evidence="8" id="KW-0460">Magnesium</keyword>
<dbReference type="GO" id="GO:0046872">
    <property type="term" value="F:metal ion binding"/>
    <property type="evidence" value="ECO:0007669"/>
    <property type="project" value="UniProtKB-KW"/>
</dbReference>
<dbReference type="NCBIfam" id="NF009110">
    <property type="entry name" value="PRK12458.1"/>
    <property type="match status" value="1"/>
</dbReference>
<dbReference type="PROSITE" id="PS50975">
    <property type="entry name" value="ATP_GRASP"/>
    <property type="match status" value="1"/>
</dbReference>
<dbReference type="UniPathway" id="UPA00142">
    <property type="reaction ID" value="UER00210"/>
</dbReference>
<comment type="similarity">
    <text evidence="10">Belongs to the prokaryotic GSH synthase family.</text>
</comment>
<dbReference type="InterPro" id="IPR006284">
    <property type="entry name" value="Glut_synth_pro"/>
</dbReference>
<dbReference type="InterPro" id="IPR013815">
    <property type="entry name" value="ATP_grasp_subdomain_1"/>
</dbReference>
<dbReference type="OrthoDB" id="9785415at2"/>
<dbReference type="Gene3D" id="3.40.50.20">
    <property type="match status" value="1"/>
</dbReference>
<dbReference type="Gene3D" id="3.30.1490.20">
    <property type="entry name" value="ATP-grasp fold, A domain"/>
    <property type="match status" value="1"/>
</dbReference>
<organism evidence="12 13">
    <name type="scientific">Phyllobacterium brassicacearum</name>
    <dbReference type="NCBI Taxonomy" id="314235"/>
    <lineage>
        <taxon>Bacteria</taxon>
        <taxon>Pseudomonadati</taxon>
        <taxon>Pseudomonadota</taxon>
        <taxon>Alphaproteobacteria</taxon>
        <taxon>Hyphomicrobiales</taxon>
        <taxon>Phyllobacteriaceae</taxon>
        <taxon>Phyllobacterium</taxon>
    </lineage>
</organism>
<evidence type="ECO:0000256" key="8">
    <source>
        <dbReference type="ARBA" id="ARBA00022842"/>
    </source>
</evidence>
<comment type="caution">
    <text evidence="12">The sequence shown here is derived from an EMBL/GenBank/DDBJ whole genome shotgun (WGS) entry which is preliminary data.</text>
</comment>
<protein>
    <recommendedName>
        <fullName evidence="10">Glutathione synthetase</fullName>
        <ecNumber evidence="10">6.3.2.3</ecNumber>
    </recommendedName>
    <alternativeName>
        <fullName evidence="10">GSH synthetase</fullName>
        <shortName evidence="10">GSH-S</shortName>
        <shortName evidence="10">GSHase</shortName>
    </alternativeName>
    <alternativeName>
        <fullName evidence="10">Glutathione synthase</fullName>
    </alternativeName>
</protein>
<dbReference type="EMBL" id="PGGO01000002">
    <property type="protein sequence ID" value="PSH70412.1"/>
    <property type="molecule type" value="Genomic_DNA"/>
</dbReference>
<dbReference type="SUPFAM" id="SSF52440">
    <property type="entry name" value="PreATP-grasp domain"/>
    <property type="match status" value="1"/>
</dbReference>
<dbReference type="GO" id="GO:0005737">
    <property type="term" value="C:cytoplasm"/>
    <property type="evidence" value="ECO:0007669"/>
    <property type="project" value="TreeGrafter"/>
</dbReference>
<dbReference type="InterPro" id="IPR016185">
    <property type="entry name" value="PreATP-grasp_dom_sf"/>
</dbReference>
<gene>
    <name evidence="10" type="primary">gshB</name>
    <name evidence="12" type="ORF">CU102_04945</name>
</gene>
<dbReference type="Proteomes" id="UP000241444">
    <property type="component" value="Unassembled WGS sequence"/>
</dbReference>
<comment type="cofactor">
    <cofactor evidence="1">
        <name>Mn(2+)</name>
        <dbReference type="ChEBI" id="CHEBI:29035"/>
    </cofactor>
</comment>
<reference evidence="13" key="1">
    <citation type="submission" date="2017-11" db="EMBL/GenBank/DDBJ databases">
        <authorList>
            <person name="Kuznetsova I."/>
            <person name="Sazanova A."/>
            <person name="Chirak E."/>
            <person name="Safronova V."/>
            <person name="Willems A."/>
        </authorList>
    </citation>
    <scope>NUCLEOTIDE SEQUENCE [LARGE SCALE GENOMIC DNA]</scope>
    <source>
        <strain evidence="13">STM 196</strain>
    </source>
</reference>
<evidence type="ECO:0000313" key="13">
    <source>
        <dbReference type="Proteomes" id="UP000241444"/>
    </source>
</evidence>
<dbReference type="PANTHER" id="PTHR21621">
    <property type="entry name" value="RIBOSOMAL PROTEIN S6 MODIFICATION PROTEIN"/>
    <property type="match status" value="1"/>
</dbReference>
<dbReference type="InterPro" id="IPR004215">
    <property type="entry name" value="GSHS_N"/>
</dbReference>
<keyword evidence="4 10" id="KW-0317">Glutathione biosynthesis</keyword>
<evidence type="ECO:0000256" key="4">
    <source>
        <dbReference type="ARBA" id="ARBA00022684"/>
    </source>
</evidence>
<dbReference type="Pfam" id="PF02955">
    <property type="entry name" value="GSH-S_ATP"/>
    <property type="match status" value="1"/>
</dbReference>
<dbReference type="Pfam" id="PF02951">
    <property type="entry name" value="GSH-S_N"/>
    <property type="match status" value="1"/>
</dbReference>
<dbReference type="PANTHER" id="PTHR21621:SF4">
    <property type="entry name" value="GLUTATHIONE SYNTHETASE"/>
    <property type="match status" value="1"/>
</dbReference>
<dbReference type="Gene3D" id="3.30.470.20">
    <property type="entry name" value="ATP-grasp fold, B domain"/>
    <property type="match status" value="1"/>
</dbReference>
<evidence type="ECO:0000256" key="2">
    <source>
        <dbReference type="ARBA" id="ARBA00001946"/>
    </source>
</evidence>
<dbReference type="HAMAP" id="MF_00162">
    <property type="entry name" value="GSH_S"/>
    <property type="match status" value="1"/>
</dbReference>
<keyword evidence="13" id="KW-1185">Reference proteome</keyword>
<evidence type="ECO:0000259" key="11">
    <source>
        <dbReference type="PROSITE" id="PS50975"/>
    </source>
</evidence>
<comment type="pathway">
    <text evidence="10">Sulfur metabolism; glutathione biosynthesis; glutathione from L-cysteine and L-glutamate: step 2/2.</text>
</comment>
<dbReference type="GO" id="GO:0004363">
    <property type="term" value="F:glutathione synthase activity"/>
    <property type="evidence" value="ECO:0007669"/>
    <property type="project" value="UniProtKB-UniRule"/>
</dbReference>
<keyword evidence="9" id="KW-0464">Manganese</keyword>
<evidence type="ECO:0000256" key="6">
    <source>
        <dbReference type="ARBA" id="ARBA00022741"/>
    </source>
</evidence>
<comment type="cofactor">
    <cofactor evidence="2">
        <name>Mg(2+)</name>
        <dbReference type="ChEBI" id="CHEBI:18420"/>
    </cofactor>
</comment>
<proteinExistence type="inferred from homology"/>
<dbReference type="AlphaFoldDB" id="A0A2P7BVF7"/>
<evidence type="ECO:0000256" key="7">
    <source>
        <dbReference type="ARBA" id="ARBA00022840"/>
    </source>
</evidence>
<evidence type="ECO:0000256" key="9">
    <source>
        <dbReference type="ARBA" id="ARBA00023211"/>
    </source>
</evidence>
<evidence type="ECO:0000313" key="12">
    <source>
        <dbReference type="EMBL" id="PSH70412.1"/>
    </source>
</evidence>
<keyword evidence="5" id="KW-0479">Metal-binding</keyword>